<dbReference type="InterPro" id="IPR041442">
    <property type="entry name" value="PIH1D1/2/3_CS-like"/>
</dbReference>
<dbReference type="VEuPathDB" id="VectorBase:SCAU016132"/>
<dbReference type="Pfam" id="PF18201">
    <property type="entry name" value="PIH1_CS"/>
    <property type="match status" value="1"/>
</dbReference>
<dbReference type="PANTHER" id="PTHR21083:SF0">
    <property type="entry name" value="DYNEIN AXONEMAL ASSEMBLY FACTOR 6"/>
    <property type="match status" value="1"/>
</dbReference>
<reference evidence="4" key="1">
    <citation type="submission" date="2020-05" db="UniProtKB">
        <authorList>
            <consortium name="EnsemblMetazoa"/>
        </authorList>
    </citation>
    <scope>IDENTIFICATION</scope>
    <source>
        <strain evidence="4">USDA</strain>
    </source>
</reference>
<evidence type="ECO:0000259" key="3">
    <source>
        <dbReference type="Pfam" id="PF18201"/>
    </source>
</evidence>
<evidence type="ECO:0000313" key="5">
    <source>
        <dbReference type="Proteomes" id="UP000095300"/>
    </source>
</evidence>
<dbReference type="GO" id="GO:0051087">
    <property type="term" value="F:protein-folding chaperone binding"/>
    <property type="evidence" value="ECO:0007669"/>
    <property type="project" value="InterPro"/>
</dbReference>
<evidence type="ECO:0000256" key="2">
    <source>
        <dbReference type="SAM" id="MobiDB-lite"/>
    </source>
</evidence>
<proteinExistence type="inferred from homology"/>
<gene>
    <name evidence="4" type="primary">106095425</name>
</gene>
<dbReference type="OrthoDB" id="25887at2759"/>
<dbReference type="PANTHER" id="PTHR21083">
    <property type="entry name" value="TWISTER"/>
    <property type="match status" value="1"/>
</dbReference>
<evidence type="ECO:0000256" key="1">
    <source>
        <dbReference type="ARBA" id="ARBA00008511"/>
    </source>
</evidence>
<keyword evidence="5" id="KW-1185">Reference proteome</keyword>
<protein>
    <recommendedName>
        <fullName evidence="3">PIH1D1/2/3 CS-like domain-containing protein</fullName>
    </recommendedName>
</protein>
<comment type="similarity">
    <text evidence="1">Belongs to the PIH1 family.</text>
</comment>
<name>A0A1I8QDI4_STOCA</name>
<dbReference type="EnsemblMetazoa" id="SCAU016132-RA">
    <property type="protein sequence ID" value="SCAU016132-PA"/>
    <property type="gene ID" value="SCAU016132"/>
</dbReference>
<dbReference type="GO" id="GO:0070286">
    <property type="term" value="P:axonemal dynein complex assembly"/>
    <property type="evidence" value="ECO:0007669"/>
    <property type="project" value="InterPro"/>
</dbReference>
<organism evidence="4 5">
    <name type="scientific">Stomoxys calcitrans</name>
    <name type="common">Stable fly</name>
    <name type="synonym">Conops calcitrans</name>
    <dbReference type="NCBI Taxonomy" id="35570"/>
    <lineage>
        <taxon>Eukaryota</taxon>
        <taxon>Metazoa</taxon>
        <taxon>Ecdysozoa</taxon>
        <taxon>Arthropoda</taxon>
        <taxon>Hexapoda</taxon>
        <taxon>Insecta</taxon>
        <taxon>Pterygota</taxon>
        <taxon>Neoptera</taxon>
        <taxon>Endopterygota</taxon>
        <taxon>Diptera</taxon>
        <taxon>Brachycera</taxon>
        <taxon>Muscomorpha</taxon>
        <taxon>Muscoidea</taxon>
        <taxon>Muscidae</taxon>
        <taxon>Stomoxys</taxon>
    </lineage>
</organism>
<dbReference type="Proteomes" id="UP000095300">
    <property type="component" value="Unassembled WGS sequence"/>
</dbReference>
<dbReference type="GO" id="GO:0045505">
    <property type="term" value="F:dynein intermediate chain binding"/>
    <property type="evidence" value="ECO:0007669"/>
    <property type="project" value="TreeGrafter"/>
</dbReference>
<dbReference type="STRING" id="35570.A0A1I8QDI4"/>
<dbReference type="InterPro" id="IPR026697">
    <property type="entry name" value="DNAAF6"/>
</dbReference>
<dbReference type="AlphaFoldDB" id="A0A1I8QDI4"/>
<feature type="domain" description="PIH1D1/2/3 CS-like" evidence="3">
    <location>
        <begin position="99"/>
        <end position="195"/>
    </location>
</feature>
<dbReference type="KEGG" id="scac:106095425"/>
<feature type="region of interest" description="Disordered" evidence="2">
    <location>
        <begin position="17"/>
        <end position="50"/>
    </location>
</feature>
<accession>A0A1I8QDI4</accession>
<dbReference type="GO" id="GO:0005737">
    <property type="term" value="C:cytoplasm"/>
    <property type="evidence" value="ECO:0007669"/>
    <property type="project" value="TreeGrafter"/>
</dbReference>
<sequence>MSLFENVENLKLLRNLLNPQDSRDDGSDLEEDGEPLLKEKWNPGCLGPQQTTKSLEAFASPYAPLKPDEVEAKHQPSTLEEWQEQQELEDSNILDTRKSPEYSMTYRQAVGTEDVYLQISNRTNSSASCEDLVVEIFLPGDSTPADKMSLSITANEVDLATPIYRLKLPMSQPINVDRCRAKYDKDLEKLTLTLRMQRELDFVNF</sequence>
<evidence type="ECO:0000313" key="4">
    <source>
        <dbReference type="EnsemblMetazoa" id="SCAU016132-PA"/>
    </source>
</evidence>